<accession>A0A1M5UGZ2</accession>
<dbReference type="AlphaFoldDB" id="A0A1M5UGZ2"/>
<protein>
    <submittedName>
        <fullName evidence="1">Uncharacterized protein</fullName>
    </submittedName>
</protein>
<dbReference type="RefSeq" id="WP_143165657.1">
    <property type="nucleotide sequence ID" value="NZ_FQXG01000003.1"/>
</dbReference>
<sequence length="567" mass="63329">MERSAVIASSLEQGCSLVQAIFSANGLRVRPGPPAVSRERLIRLAREIRSGESPSLGGLDGELADLTKLGLRKADVQDLLKGAAFDQVLDIAKARKGKRQRASGLASFMSEFETWWCSAFGDTGLPYHKHLAGLANARLPYPGGELKRRLAGYRAVKQYSNQDLMWALIDRDKLNAKQGRVRYIKDKLAGEGVVLPPKVKLRVQASFAEAPIQVSLNGVDICIALPSAGPLQIDGQWPELWLQLSRCFDQLSQSLGFEGIVEWQEWVRQFPRSMVLSRSDYERLKTKGQGKAQEAIKFTLSWPGRGGAHQGLSEHVDALERLNNAAKNTDQLSYFQRKLIYRVKRECLAESMARGQARLLALVCRREEEQLGLPDLRPAREWWPKFVGAMGRAPEGPVRALVLDAAQEASVSLEAGSVAPVARVDDFLCALTRGAWAGLRDTPLFALSLALWRVDNMAEWFDPSAYSRAFAHHGWSTGGEWDPRHRIQRLVGTGAMDVVEYELDGRVFHLPKAKAVAHLIPMIRERTLQLRHVNDLEYRFGRQHRYCTVDMKQLRADLALLGLQSAI</sequence>
<dbReference type="EMBL" id="FQXG01000003">
    <property type="protein sequence ID" value="SHH62284.1"/>
    <property type="molecule type" value="Genomic_DNA"/>
</dbReference>
<organism evidence="1 2">
    <name type="scientific">Ferrimonas marina</name>
    <dbReference type="NCBI Taxonomy" id="299255"/>
    <lineage>
        <taxon>Bacteria</taxon>
        <taxon>Pseudomonadati</taxon>
        <taxon>Pseudomonadota</taxon>
        <taxon>Gammaproteobacteria</taxon>
        <taxon>Alteromonadales</taxon>
        <taxon>Ferrimonadaceae</taxon>
        <taxon>Ferrimonas</taxon>
    </lineage>
</organism>
<dbReference type="STRING" id="299255.SAMN02745129_2569"/>
<dbReference type="Proteomes" id="UP000184268">
    <property type="component" value="Unassembled WGS sequence"/>
</dbReference>
<proteinExistence type="predicted"/>
<keyword evidence="2" id="KW-1185">Reference proteome</keyword>
<evidence type="ECO:0000313" key="1">
    <source>
        <dbReference type="EMBL" id="SHH62284.1"/>
    </source>
</evidence>
<gene>
    <name evidence="1" type="ORF">SAMN02745129_2569</name>
</gene>
<reference evidence="1 2" key="1">
    <citation type="submission" date="2016-11" db="EMBL/GenBank/DDBJ databases">
        <authorList>
            <person name="Jaros S."/>
            <person name="Januszkiewicz K."/>
            <person name="Wedrychowicz H."/>
        </authorList>
    </citation>
    <scope>NUCLEOTIDE SEQUENCE [LARGE SCALE GENOMIC DNA]</scope>
    <source>
        <strain evidence="1 2">DSM 16917</strain>
    </source>
</reference>
<evidence type="ECO:0000313" key="2">
    <source>
        <dbReference type="Proteomes" id="UP000184268"/>
    </source>
</evidence>
<name>A0A1M5UGZ2_9GAMM</name>